<reference evidence="5" key="1">
    <citation type="submission" date="2020-10" db="EMBL/GenBank/DDBJ databases">
        <title>Dehalococcoides mccartyi of a TCE/Cr reducing biochatode.</title>
        <authorList>
            <person name="Matturro B."/>
        </authorList>
    </citation>
    <scope>NUCLEOTIDE SEQUENCE</scope>
    <source>
        <strain evidence="5">Bin4</strain>
    </source>
</reference>
<feature type="domain" description="Predicted membrane protein YciQ-like C-terminal" evidence="4">
    <location>
        <begin position="283"/>
        <end position="545"/>
    </location>
</feature>
<protein>
    <submittedName>
        <fullName evidence="5">DUF2207 domain-containing protein</fullName>
    </submittedName>
</protein>
<keyword evidence="2" id="KW-0812">Transmembrane</keyword>
<organism evidence="5 6">
    <name type="scientific">Methanobrevibacter arboriphilus</name>
    <dbReference type="NCBI Taxonomy" id="39441"/>
    <lineage>
        <taxon>Archaea</taxon>
        <taxon>Methanobacteriati</taxon>
        <taxon>Methanobacteriota</taxon>
        <taxon>Methanomada group</taxon>
        <taxon>Methanobacteria</taxon>
        <taxon>Methanobacteriales</taxon>
        <taxon>Methanobacteriaceae</taxon>
        <taxon>Methanobrevibacter</taxon>
    </lineage>
</organism>
<dbReference type="InterPro" id="IPR018702">
    <property type="entry name" value="DUF2207"/>
</dbReference>
<accession>A0A843AIK9</accession>
<keyword evidence="2" id="KW-1133">Transmembrane helix</keyword>
<evidence type="ECO:0000313" key="6">
    <source>
        <dbReference type="Proteomes" id="UP000658733"/>
    </source>
</evidence>
<evidence type="ECO:0000256" key="1">
    <source>
        <dbReference type="SAM" id="MobiDB-lite"/>
    </source>
</evidence>
<evidence type="ECO:0000259" key="4">
    <source>
        <dbReference type="Pfam" id="PF20990"/>
    </source>
</evidence>
<dbReference type="EMBL" id="JADIIN010000072">
    <property type="protein sequence ID" value="MBF4469581.1"/>
    <property type="molecule type" value="Genomic_DNA"/>
</dbReference>
<dbReference type="Pfam" id="PF09972">
    <property type="entry name" value="DUF2207"/>
    <property type="match status" value="1"/>
</dbReference>
<evidence type="ECO:0000313" key="5">
    <source>
        <dbReference type="EMBL" id="MBF4469581.1"/>
    </source>
</evidence>
<feature type="region of interest" description="Disordered" evidence="1">
    <location>
        <begin position="585"/>
        <end position="607"/>
    </location>
</feature>
<keyword evidence="2" id="KW-0472">Membrane</keyword>
<evidence type="ECO:0000256" key="2">
    <source>
        <dbReference type="SAM" id="Phobius"/>
    </source>
</evidence>
<dbReference type="InterPro" id="IPR048389">
    <property type="entry name" value="YciQ-like_C"/>
</dbReference>
<name>A0A843AIK9_METAZ</name>
<gene>
    <name evidence="5" type="ORF">ISP01_09275</name>
</gene>
<sequence length="607" mass="68170">MDKKSLILIFLLAFISLAIFTSVNFAEDGDRSYSVPFANINLYIQENGSIHVVETLHYSFSGTYRGVNRYIPLKTGESIENLKITTKGAYSTFNSSRNGDQEDITVYLYSNSEKTIPVTNKNVEVTYEYDFLNVINLYNDGATLHYTLWGSGWDFNLGKLNTYVHLNNNTGVKYWLNPSDLVLNDNWDGNTVRSTSNPINSGDLLELRMVLPKNYFNDPAYAKINEGNGVASFENIQKEYEDGINFFGVFYNVLAILMILIAIIPVFIYFKYGREPKITYQGIYEHEPPTKESPAFVNALYKGNVGSVDMNAFKATILNLVNKKYIKMENFDDNYSAKSKNEDESNSPSIIFDDSLDKSNLENSEKRAFDVLKVFADDQNKLDLHKFENDMKDEFHAKKFREYFKTWSSDVEYEANSGIEKLFISKGYDLARIVGFIGIALSGLLLFLILTGFIPFNFVESLSNLFYASIFLIIVSIITVILPNHIFGRWTIEGRENEEKWNNFKKYLNDFSLIKEHPPSSIAIWNKYLVYATALGVAKSVQKAMEKLIPGEVLDSSDGYIFYSYGGTYLLFSSFDSGISTANSADSTSGGGGGFGGGSGGGGGGAF</sequence>
<feature type="transmembrane region" description="Helical" evidence="2">
    <location>
        <begin position="466"/>
        <end position="487"/>
    </location>
</feature>
<comment type="caution">
    <text evidence="5">The sequence shown here is derived from an EMBL/GenBank/DDBJ whole genome shotgun (WGS) entry which is preliminary data.</text>
</comment>
<dbReference type="AlphaFoldDB" id="A0A843AIK9"/>
<proteinExistence type="predicted"/>
<feature type="domain" description="DUF2207" evidence="3">
    <location>
        <begin position="37"/>
        <end position="210"/>
    </location>
</feature>
<feature type="compositionally biased region" description="Gly residues" evidence="1">
    <location>
        <begin position="589"/>
        <end position="607"/>
    </location>
</feature>
<dbReference type="Proteomes" id="UP000658733">
    <property type="component" value="Unassembled WGS sequence"/>
</dbReference>
<dbReference type="Pfam" id="PF20990">
    <property type="entry name" value="DUF2207_C"/>
    <property type="match status" value="1"/>
</dbReference>
<feature type="transmembrane region" description="Helical" evidence="2">
    <location>
        <begin position="249"/>
        <end position="270"/>
    </location>
</feature>
<dbReference type="RefSeq" id="WP_042703281.1">
    <property type="nucleotide sequence ID" value="NZ_JADIIN010000072.1"/>
</dbReference>
<evidence type="ECO:0000259" key="3">
    <source>
        <dbReference type="Pfam" id="PF09972"/>
    </source>
</evidence>
<feature type="transmembrane region" description="Helical" evidence="2">
    <location>
        <begin position="430"/>
        <end position="454"/>
    </location>
</feature>